<dbReference type="InterPro" id="IPR015424">
    <property type="entry name" value="PyrdxlP-dep_Trfase"/>
</dbReference>
<dbReference type="HOGENOM" id="CLU_049619_0_0_0"/>
<accession>A0A0S6W626</accession>
<dbReference type="PANTHER" id="PTHR48097:SF5">
    <property type="entry name" value="LOW SPECIFICITY L-THREONINE ALDOLASE"/>
    <property type="match status" value="1"/>
</dbReference>
<dbReference type="eggNOG" id="COG2008">
    <property type="taxonomic scope" value="Bacteria"/>
</dbReference>
<evidence type="ECO:0000313" key="6">
    <source>
        <dbReference type="Proteomes" id="UP000030661"/>
    </source>
</evidence>
<dbReference type="SUPFAM" id="SSF53383">
    <property type="entry name" value="PLP-dependent transferases"/>
    <property type="match status" value="1"/>
</dbReference>
<organism evidence="5">
    <name type="scientific">Vecturithrix granuli</name>
    <dbReference type="NCBI Taxonomy" id="1499967"/>
    <lineage>
        <taxon>Bacteria</taxon>
        <taxon>Candidatus Moduliflexota</taxon>
        <taxon>Candidatus Vecturitrichia</taxon>
        <taxon>Candidatus Vecturitrichales</taxon>
        <taxon>Candidatus Vecturitrichaceae</taxon>
        <taxon>Candidatus Vecturithrix</taxon>
    </lineage>
</organism>
<protein>
    <submittedName>
        <fullName evidence="5">Aromatic amino acid beta-eliminating lyase/threonine aldolase</fullName>
    </submittedName>
</protein>
<keyword evidence="6" id="KW-1185">Reference proteome</keyword>
<dbReference type="AlphaFoldDB" id="A0A0S6W626"/>
<dbReference type="EMBL" id="DF820463">
    <property type="protein sequence ID" value="GAK55061.1"/>
    <property type="molecule type" value="Genomic_DNA"/>
</dbReference>
<keyword evidence="5" id="KW-0456">Lyase</keyword>
<keyword evidence="3" id="KW-0663">Pyridoxal phosphate</keyword>
<dbReference type="Gene3D" id="3.40.640.10">
    <property type="entry name" value="Type I PLP-dependent aspartate aminotransferase-like (Major domain)"/>
    <property type="match status" value="1"/>
</dbReference>
<dbReference type="Gene3D" id="3.90.1150.10">
    <property type="entry name" value="Aspartate Aminotransferase, domain 1"/>
    <property type="match status" value="1"/>
</dbReference>
<evidence type="ECO:0000259" key="4">
    <source>
        <dbReference type="Pfam" id="PF01212"/>
    </source>
</evidence>
<gene>
    <name evidence="5" type="ORF">U27_01892</name>
</gene>
<evidence type="ECO:0000256" key="3">
    <source>
        <dbReference type="ARBA" id="ARBA00022898"/>
    </source>
</evidence>
<comment type="cofactor">
    <cofactor evidence="1">
        <name>pyridoxal 5'-phosphate</name>
        <dbReference type="ChEBI" id="CHEBI:597326"/>
    </cofactor>
</comment>
<proteinExistence type="inferred from homology"/>
<dbReference type="CDD" id="cd06502">
    <property type="entry name" value="TA_like"/>
    <property type="match status" value="1"/>
</dbReference>
<dbReference type="Pfam" id="PF01212">
    <property type="entry name" value="Beta_elim_lyase"/>
    <property type="match status" value="1"/>
</dbReference>
<dbReference type="InterPro" id="IPR015421">
    <property type="entry name" value="PyrdxlP-dep_Trfase_major"/>
</dbReference>
<dbReference type="Proteomes" id="UP000030661">
    <property type="component" value="Unassembled WGS sequence"/>
</dbReference>
<evidence type="ECO:0000313" key="5">
    <source>
        <dbReference type="EMBL" id="GAK55061.1"/>
    </source>
</evidence>
<dbReference type="InterPro" id="IPR015422">
    <property type="entry name" value="PyrdxlP-dep_Trfase_small"/>
</dbReference>
<evidence type="ECO:0000256" key="1">
    <source>
        <dbReference type="ARBA" id="ARBA00001933"/>
    </source>
</evidence>
<name>A0A0S6W626_VECG1</name>
<sequence length="345" mass="38302">MKVPKHFASDNFAGVHPDILKAIASANSGHYKAYGADKYTDAAIKKFHDHFGDRIDVYFVFGGTAANVLGLKMITESYHGIVCAESAHINVDECGAPEKFTGCKLLTVPSPDGKITVEQVSHFLSAFGVEHHNQPKVISITQTTEMGTVYTPEEIETLAAYAHQHDMLLHVDGARLANAAASLDLHLSDLTTDVGVDVLSFGGTKNGLMFGEAVIFFKRSLSKNFKYLRKQGMQLLSKMRFISAQFDAYLSNDLWLKNARHANAMAQLLASELEKIPTISITQKVQANAVFAIFPKEIIPTVQEKYYFYVWNEHSSEVRLMTSFDTTKKEVKGFVEAIKDTLKQK</sequence>
<dbReference type="InterPro" id="IPR001597">
    <property type="entry name" value="ArAA_b-elim_lyase/Thr_aldolase"/>
</dbReference>
<comment type="similarity">
    <text evidence="2">Belongs to the threonine aldolase family.</text>
</comment>
<reference evidence="5" key="1">
    <citation type="journal article" date="2015" name="PeerJ">
        <title>First genomic representation of candidate bacterial phylum KSB3 points to enhanced environmental sensing as a trigger of wastewater bulking.</title>
        <authorList>
            <person name="Sekiguchi Y."/>
            <person name="Ohashi A."/>
            <person name="Parks D.H."/>
            <person name="Yamauchi T."/>
            <person name="Tyson G.W."/>
            <person name="Hugenholtz P."/>
        </authorList>
    </citation>
    <scope>NUCLEOTIDE SEQUENCE [LARGE SCALE GENOMIC DNA]</scope>
</reference>
<dbReference type="STRING" id="1499967.U27_01892"/>
<dbReference type="GO" id="GO:0006520">
    <property type="term" value="P:amino acid metabolic process"/>
    <property type="evidence" value="ECO:0007669"/>
    <property type="project" value="InterPro"/>
</dbReference>
<evidence type="ECO:0000256" key="2">
    <source>
        <dbReference type="ARBA" id="ARBA00006966"/>
    </source>
</evidence>
<feature type="domain" description="Aromatic amino acid beta-eliminating lyase/threonine aldolase" evidence="4">
    <location>
        <begin position="7"/>
        <end position="291"/>
    </location>
</feature>
<dbReference type="PANTHER" id="PTHR48097">
    <property type="entry name" value="L-THREONINE ALDOLASE-RELATED"/>
    <property type="match status" value="1"/>
</dbReference>
<dbReference type="GO" id="GO:0016829">
    <property type="term" value="F:lyase activity"/>
    <property type="evidence" value="ECO:0007669"/>
    <property type="project" value="UniProtKB-KW"/>
</dbReference>